<dbReference type="Gene3D" id="3.40.30.10">
    <property type="entry name" value="Glutaredoxin"/>
    <property type="match status" value="1"/>
</dbReference>
<dbReference type="Proteomes" id="UP000593735">
    <property type="component" value="Chromosome"/>
</dbReference>
<dbReference type="GO" id="GO:0046685">
    <property type="term" value="P:response to arsenic-containing substance"/>
    <property type="evidence" value="ECO:0007669"/>
    <property type="project" value="InterPro"/>
</dbReference>
<dbReference type="GO" id="GO:0003677">
    <property type="term" value="F:DNA binding"/>
    <property type="evidence" value="ECO:0007669"/>
    <property type="project" value="InterPro"/>
</dbReference>
<dbReference type="NCBIfam" id="NF033727">
    <property type="entry name" value="chaperon_ArsD"/>
    <property type="match status" value="1"/>
</dbReference>
<dbReference type="InterPro" id="IPR010712">
    <property type="entry name" value="Arsenical-R_ArsD"/>
</dbReference>
<gene>
    <name evidence="1" type="primary">arsD</name>
    <name evidence="1" type="ORF">INP52_09655</name>
</gene>
<dbReference type="AlphaFoldDB" id="A0A7S7M8D7"/>
<protein>
    <submittedName>
        <fullName evidence="1">Arsenite efflux transporter metallochaperone ArsD</fullName>
    </submittedName>
</protein>
<accession>A0A7S7M8D7</accession>
<evidence type="ECO:0000313" key="1">
    <source>
        <dbReference type="EMBL" id="QOY60627.1"/>
    </source>
</evidence>
<dbReference type="KEGG" id="tio:INP52_09655"/>
<dbReference type="Pfam" id="PF06953">
    <property type="entry name" value="ArsD"/>
    <property type="match status" value="1"/>
</dbReference>
<keyword evidence="2" id="KW-1185">Reference proteome</keyword>
<proteinExistence type="predicted"/>
<evidence type="ECO:0000313" key="2">
    <source>
        <dbReference type="Proteomes" id="UP000593735"/>
    </source>
</evidence>
<dbReference type="RefSeq" id="WP_194371264.1">
    <property type="nucleotide sequence ID" value="NZ_CP063767.1"/>
</dbReference>
<organism evidence="1 2">
    <name type="scientific">Thermophilibacter immobilis</name>
    <dbReference type="NCBI Taxonomy" id="2779519"/>
    <lineage>
        <taxon>Bacteria</taxon>
        <taxon>Bacillati</taxon>
        <taxon>Actinomycetota</taxon>
        <taxon>Coriobacteriia</taxon>
        <taxon>Coriobacteriales</taxon>
        <taxon>Atopobiaceae</taxon>
        <taxon>Thermophilibacter</taxon>
    </lineage>
</organism>
<name>A0A7S7M8D7_9ACTN</name>
<dbReference type="EMBL" id="CP063767">
    <property type="protein sequence ID" value="QOY60627.1"/>
    <property type="molecule type" value="Genomic_DNA"/>
</dbReference>
<sequence>MKKMQIFEPAMCCPTGLCGVGVDPELLRVSTVLNTLKKNGVTVERFNLSSAPQQFMSNRAVNHFINTKGVDGLPVTVLDGEIVIAGRYPSNEEFANLLGVPETLFDGKPKTVKVTPRRSDGCGCSGGKCC</sequence>
<reference evidence="1 2" key="1">
    <citation type="submission" date="2020-10" db="EMBL/GenBank/DDBJ databases">
        <title>Olsenella immobilis sp.nov., isolated from the mud in a fermentation cellar used for the production of Chinese strong-flavoured liquor.</title>
        <authorList>
            <person name="Lu L."/>
        </authorList>
    </citation>
    <scope>NUCLEOTIDE SEQUENCE [LARGE SCALE GENOMIC DNA]</scope>
    <source>
        <strain evidence="1 2">LZLJ-2</strain>
    </source>
</reference>
<dbReference type="GO" id="GO:0045892">
    <property type="term" value="P:negative regulation of DNA-templated transcription"/>
    <property type="evidence" value="ECO:0007669"/>
    <property type="project" value="InterPro"/>
</dbReference>